<evidence type="ECO:0000256" key="3">
    <source>
        <dbReference type="ARBA" id="ARBA00004229"/>
    </source>
</evidence>
<evidence type="ECO:0000259" key="19">
    <source>
        <dbReference type="Pfam" id="PF02878"/>
    </source>
</evidence>
<dbReference type="Gene3D" id="3.30.310.50">
    <property type="entry name" value="Alpha-D-phosphohexomutase, C-terminal domain"/>
    <property type="match status" value="1"/>
</dbReference>
<evidence type="ECO:0000256" key="7">
    <source>
        <dbReference type="ARBA" id="ARBA00022528"/>
    </source>
</evidence>
<comment type="subcellular location">
    <subcellularLocation>
        <location evidence="3">Plastid</location>
        <location evidence="3">Chloroplast</location>
    </subcellularLocation>
</comment>
<dbReference type="FunFam" id="3.30.310.50:FF:000002">
    <property type="entry name" value="Phosphoglucomutase 5"/>
    <property type="match status" value="1"/>
</dbReference>
<feature type="domain" description="Alpha-D-phosphohexomutase alpha/beta/alpha" evidence="20">
    <location>
        <begin position="243"/>
        <end position="334"/>
    </location>
</feature>
<dbReference type="NCBIfam" id="NF005737">
    <property type="entry name" value="PRK07564.1-1"/>
    <property type="match status" value="1"/>
</dbReference>
<evidence type="ECO:0000256" key="14">
    <source>
        <dbReference type="ARBA" id="ARBA00023277"/>
    </source>
</evidence>
<dbReference type="InterPro" id="IPR036900">
    <property type="entry name" value="A-D-PHexomutase_C_sf"/>
</dbReference>
<comment type="similarity">
    <text evidence="4 18">Belongs to the phosphohexose mutase family.</text>
</comment>
<evidence type="ECO:0000259" key="21">
    <source>
        <dbReference type="Pfam" id="PF02880"/>
    </source>
</evidence>
<dbReference type="FunFam" id="3.40.120.10:FF:000004">
    <property type="entry name" value="Phosphoglucomutase 5"/>
    <property type="match status" value="1"/>
</dbReference>
<keyword evidence="14" id="KW-0119">Carbohydrate metabolism</keyword>
<dbReference type="EMBL" id="JAMWBK010000009">
    <property type="protein sequence ID" value="KAJ8902416.1"/>
    <property type="molecule type" value="Genomic_DNA"/>
</dbReference>
<comment type="catalytic activity">
    <reaction evidence="16">
        <text>alpha-D-glucose 1,6-bisphosphate + L-seryl-[protein] = O-phospho-L-seryl-[protein] + alpha-D-glucose 6-phosphate</text>
        <dbReference type="Rhea" id="RHEA:68752"/>
        <dbReference type="Rhea" id="RHEA-COMP:9863"/>
        <dbReference type="Rhea" id="RHEA-COMP:11604"/>
        <dbReference type="ChEBI" id="CHEBI:29999"/>
        <dbReference type="ChEBI" id="CHEBI:58225"/>
        <dbReference type="ChEBI" id="CHEBI:58392"/>
        <dbReference type="ChEBI" id="CHEBI:83421"/>
    </reaction>
</comment>
<dbReference type="GO" id="GO:0000287">
    <property type="term" value="F:magnesium ion binding"/>
    <property type="evidence" value="ECO:0007669"/>
    <property type="project" value="InterPro"/>
</dbReference>
<dbReference type="InterPro" id="IPR005841">
    <property type="entry name" value="Alpha-D-phosphohexomutase_SF"/>
</dbReference>
<dbReference type="Pfam" id="PF02878">
    <property type="entry name" value="PGM_PMM_I"/>
    <property type="match status" value="1"/>
</dbReference>
<dbReference type="SUPFAM" id="SSF55957">
    <property type="entry name" value="Phosphoglucomutase, C-terminal domain"/>
    <property type="match status" value="1"/>
</dbReference>
<evidence type="ECO:0000256" key="13">
    <source>
        <dbReference type="ARBA" id="ARBA00023235"/>
    </source>
</evidence>
<dbReference type="PRINTS" id="PR00509">
    <property type="entry name" value="PGMPMM"/>
</dbReference>
<dbReference type="InterPro" id="IPR016055">
    <property type="entry name" value="A-D-PHexomutase_a/b/a-I/II/III"/>
</dbReference>
<proteinExistence type="inferred from homology"/>
<dbReference type="FunFam" id="3.40.120.10:FF:000006">
    <property type="entry name" value="Phosphoglucomutase PgmA"/>
    <property type="match status" value="1"/>
</dbReference>
<keyword evidence="9" id="KW-0934">Plastid</keyword>
<comment type="cofactor">
    <cofactor evidence="2">
        <name>Mg(2+)</name>
        <dbReference type="ChEBI" id="CHEBI:18420"/>
    </cofactor>
</comment>
<dbReference type="GO" id="GO:0006006">
    <property type="term" value="P:glucose metabolic process"/>
    <property type="evidence" value="ECO:0007669"/>
    <property type="project" value="UniProtKB-KW"/>
</dbReference>
<evidence type="ECO:0000259" key="20">
    <source>
        <dbReference type="Pfam" id="PF02879"/>
    </source>
</evidence>
<dbReference type="InterPro" id="IPR016066">
    <property type="entry name" value="A-D-PHexomutase_CS"/>
</dbReference>
<dbReference type="GO" id="GO:0004614">
    <property type="term" value="F:phosphoglucomutase activity"/>
    <property type="evidence" value="ECO:0007669"/>
    <property type="project" value="UniProtKB-EC"/>
</dbReference>
<evidence type="ECO:0000256" key="5">
    <source>
        <dbReference type="ARBA" id="ARBA00012728"/>
    </source>
</evidence>
<keyword evidence="7" id="KW-0150">Chloroplast</keyword>
<evidence type="ECO:0000256" key="8">
    <source>
        <dbReference type="ARBA" id="ARBA00022553"/>
    </source>
</evidence>
<dbReference type="SUPFAM" id="SSF53738">
    <property type="entry name" value="Phosphoglucomutase, first 3 domains"/>
    <property type="match status" value="3"/>
</dbReference>
<evidence type="ECO:0000256" key="2">
    <source>
        <dbReference type="ARBA" id="ARBA00001946"/>
    </source>
</evidence>
<protein>
    <recommendedName>
        <fullName evidence="5">phosphoglucomutase (alpha-D-glucose-1,6-bisphosphate-dependent)</fullName>
        <ecNumber evidence="5">5.4.2.2</ecNumber>
    </recommendedName>
    <alternativeName>
        <fullName evidence="15">Glucose phosphomutase</fullName>
    </alternativeName>
</protein>
<keyword evidence="10 18" id="KW-0479">Metal-binding</keyword>
<keyword evidence="13" id="KW-0413">Isomerase</keyword>
<accession>A0AAV8ULW0</accession>
<name>A0AAV8ULW0_9RHOD</name>
<dbReference type="Pfam" id="PF02880">
    <property type="entry name" value="PGM_PMM_III"/>
    <property type="match status" value="1"/>
</dbReference>
<keyword evidence="11 18" id="KW-0460">Magnesium</keyword>
<evidence type="ECO:0000256" key="18">
    <source>
        <dbReference type="RuleBase" id="RU004326"/>
    </source>
</evidence>
<evidence type="ECO:0000256" key="16">
    <source>
        <dbReference type="ARBA" id="ARBA00049318"/>
    </source>
</evidence>
<keyword evidence="12" id="KW-0809">Transit peptide</keyword>
<keyword evidence="8" id="KW-0597">Phosphoprotein</keyword>
<dbReference type="InterPro" id="IPR005844">
    <property type="entry name" value="A-D-PHexomutase_a/b/a-I"/>
</dbReference>
<dbReference type="InterPro" id="IPR005846">
    <property type="entry name" value="A-D-PHexomutase_a/b/a-III"/>
</dbReference>
<dbReference type="GO" id="GO:0005829">
    <property type="term" value="C:cytosol"/>
    <property type="evidence" value="ECO:0007669"/>
    <property type="project" value="TreeGrafter"/>
</dbReference>
<evidence type="ECO:0000256" key="12">
    <source>
        <dbReference type="ARBA" id="ARBA00022946"/>
    </source>
</evidence>
<evidence type="ECO:0000313" key="23">
    <source>
        <dbReference type="Proteomes" id="UP001157974"/>
    </source>
</evidence>
<evidence type="ECO:0000256" key="17">
    <source>
        <dbReference type="ARBA" id="ARBA00049409"/>
    </source>
</evidence>
<dbReference type="EC" id="5.4.2.2" evidence="5"/>
<feature type="domain" description="Alpha-D-phosphohexomutase alpha/beta/alpha" evidence="21">
    <location>
        <begin position="344"/>
        <end position="451"/>
    </location>
</feature>
<evidence type="ECO:0000256" key="6">
    <source>
        <dbReference type="ARBA" id="ARBA00022526"/>
    </source>
</evidence>
<dbReference type="GO" id="GO:0009507">
    <property type="term" value="C:chloroplast"/>
    <property type="evidence" value="ECO:0007669"/>
    <property type="project" value="UniProtKB-SubCell"/>
</dbReference>
<dbReference type="InterPro" id="IPR005845">
    <property type="entry name" value="A-D-PHexomutase_a/b/a-II"/>
</dbReference>
<sequence>MFTEKIMSIGWVSAIPAILPHSLRADRSRRCLRSRVVSRLDVQVVPTVPIAGQKTGTSGLRKQTSVLVEEPKFVCNWIQSLFDCLGDELRGKTLILGGDGRYYNKIAAQTVIRMAAANAVARVIVGKDCVMSTPAVSACIIQRKAFGGIIMTASHNPGGINGDWGVKYNTKSGSPATEVLLDRVYERTLNIDQYRTLDLPSDVDTSSLGETSFDGGNFVVEVISSTDDHANVLRGCFDFNKLKSFIAREDFSLCYDGMNAAGGLCADAVLVGELGAAQATVINSLPLEDFGGGHPDPNLTYAKELLEIMDPSQNPSAPDLGAASDGDGDRNMILGKGFFVTPSDSLAVIADYAERAIPFFKDGVRGLARSMPTSGAVDRVAAARGLNLYETPTGWKYFGNLMDAGMLSICGEESFGIGSNHIREKDGLWAVLAWLSILAYRNEGTPTGELVGVEQIVREHWAKYGRNLYLRYDYENVESEGAESMMDYLTSLEENPPTELPGGFVIKSLDEFSYVDPVDKSKAEKQGIRVLFENGSRLVVRLSGTGSAGATIRIYLEYYETDQDRQSVETTSAMQPLVDVALLLTKVGEFSGRDGPTVIT</sequence>
<dbReference type="Pfam" id="PF24947">
    <property type="entry name" value="PGM1_C_vert_fung"/>
    <property type="match status" value="1"/>
</dbReference>
<evidence type="ECO:0000256" key="15">
    <source>
        <dbReference type="ARBA" id="ARBA00041398"/>
    </source>
</evidence>
<comment type="catalytic activity">
    <reaction evidence="17">
        <text>O-phospho-L-seryl-[protein] + alpha-D-glucose 1-phosphate = alpha-D-glucose 1,6-bisphosphate + L-seryl-[protein]</text>
        <dbReference type="Rhea" id="RHEA:68748"/>
        <dbReference type="Rhea" id="RHEA-COMP:9863"/>
        <dbReference type="Rhea" id="RHEA-COMP:11604"/>
        <dbReference type="ChEBI" id="CHEBI:29999"/>
        <dbReference type="ChEBI" id="CHEBI:58392"/>
        <dbReference type="ChEBI" id="CHEBI:58601"/>
        <dbReference type="ChEBI" id="CHEBI:83421"/>
    </reaction>
</comment>
<evidence type="ECO:0000256" key="4">
    <source>
        <dbReference type="ARBA" id="ARBA00010231"/>
    </source>
</evidence>
<evidence type="ECO:0000256" key="9">
    <source>
        <dbReference type="ARBA" id="ARBA00022640"/>
    </source>
</evidence>
<organism evidence="22 23">
    <name type="scientific">Rhodosorus marinus</name>
    <dbReference type="NCBI Taxonomy" id="101924"/>
    <lineage>
        <taxon>Eukaryota</taxon>
        <taxon>Rhodophyta</taxon>
        <taxon>Stylonematophyceae</taxon>
        <taxon>Stylonematales</taxon>
        <taxon>Stylonemataceae</taxon>
        <taxon>Rhodosorus</taxon>
    </lineage>
</organism>
<gene>
    <name evidence="22" type="ORF">NDN08_006821</name>
</gene>
<keyword evidence="6" id="KW-0313">Glucose metabolism</keyword>
<evidence type="ECO:0000256" key="10">
    <source>
        <dbReference type="ARBA" id="ARBA00022723"/>
    </source>
</evidence>
<dbReference type="Proteomes" id="UP001157974">
    <property type="component" value="Unassembled WGS sequence"/>
</dbReference>
<dbReference type="InterPro" id="IPR045244">
    <property type="entry name" value="PGM"/>
</dbReference>
<dbReference type="PANTHER" id="PTHR22573:SF59">
    <property type="entry name" value="PHOSPHOGLUCOMUTASE, CHLOROPLASTIC"/>
    <property type="match status" value="1"/>
</dbReference>
<feature type="domain" description="Alpha-D-phosphohexomutase alpha/beta/alpha" evidence="19">
    <location>
        <begin position="53"/>
        <end position="194"/>
    </location>
</feature>
<dbReference type="Pfam" id="PF02879">
    <property type="entry name" value="PGM_PMM_II"/>
    <property type="match status" value="1"/>
</dbReference>
<dbReference type="PROSITE" id="PS00710">
    <property type="entry name" value="PGM_PMM"/>
    <property type="match status" value="1"/>
</dbReference>
<evidence type="ECO:0000256" key="11">
    <source>
        <dbReference type="ARBA" id="ARBA00022842"/>
    </source>
</evidence>
<evidence type="ECO:0000313" key="22">
    <source>
        <dbReference type="EMBL" id="KAJ8902416.1"/>
    </source>
</evidence>
<comment type="catalytic activity">
    <reaction evidence="1">
        <text>alpha-D-glucose 1-phosphate = alpha-D-glucose 6-phosphate</text>
        <dbReference type="Rhea" id="RHEA:23536"/>
        <dbReference type="ChEBI" id="CHEBI:58225"/>
        <dbReference type="ChEBI" id="CHEBI:58601"/>
        <dbReference type="EC" id="5.4.2.2"/>
    </reaction>
</comment>
<dbReference type="Gene3D" id="3.40.120.10">
    <property type="entry name" value="Alpha-D-Glucose-1,6-Bisphosphate, subunit A, domain 3"/>
    <property type="match status" value="3"/>
</dbReference>
<dbReference type="PANTHER" id="PTHR22573">
    <property type="entry name" value="PHOSPHOHEXOMUTASE FAMILY MEMBER"/>
    <property type="match status" value="1"/>
</dbReference>
<dbReference type="AlphaFoldDB" id="A0AAV8ULW0"/>
<keyword evidence="23" id="KW-1185">Reference proteome</keyword>
<comment type="caution">
    <text evidence="22">The sequence shown here is derived from an EMBL/GenBank/DDBJ whole genome shotgun (WGS) entry which is preliminary data.</text>
</comment>
<evidence type="ECO:0000256" key="1">
    <source>
        <dbReference type="ARBA" id="ARBA00000443"/>
    </source>
</evidence>
<reference evidence="22 23" key="1">
    <citation type="journal article" date="2023" name="Nat. Commun.">
        <title>Origin of minicircular mitochondrial genomes in red algae.</title>
        <authorList>
            <person name="Lee Y."/>
            <person name="Cho C.H."/>
            <person name="Lee Y.M."/>
            <person name="Park S.I."/>
            <person name="Yang J.H."/>
            <person name="West J.A."/>
            <person name="Bhattacharya D."/>
            <person name="Yoon H.S."/>
        </authorList>
    </citation>
    <scope>NUCLEOTIDE SEQUENCE [LARGE SCALE GENOMIC DNA]</scope>
    <source>
        <strain evidence="22 23">CCMP1338</strain>
        <tissue evidence="22">Whole cell</tissue>
    </source>
</reference>